<keyword evidence="2 4" id="KW-0863">Zinc-finger</keyword>
<dbReference type="CDD" id="cd00065">
    <property type="entry name" value="FYVE_like_SF"/>
    <property type="match status" value="1"/>
</dbReference>
<comment type="caution">
    <text evidence="7">The sequence shown here is derived from an EMBL/GenBank/DDBJ whole genome shotgun (WGS) entry which is preliminary data.</text>
</comment>
<dbReference type="InterPro" id="IPR017455">
    <property type="entry name" value="Znf_FYVE-rel"/>
</dbReference>
<feature type="domain" description="FYVE-type" evidence="6">
    <location>
        <begin position="584"/>
        <end position="640"/>
    </location>
</feature>
<dbReference type="Gene3D" id="3.30.40.10">
    <property type="entry name" value="Zinc/RING finger domain, C3HC4 (zinc finger)"/>
    <property type="match status" value="1"/>
</dbReference>
<feature type="compositionally biased region" description="Polar residues" evidence="5">
    <location>
        <begin position="347"/>
        <end position="358"/>
    </location>
</feature>
<dbReference type="InterPro" id="IPR013083">
    <property type="entry name" value="Znf_RING/FYVE/PHD"/>
</dbReference>
<evidence type="ECO:0000313" key="7">
    <source>
        <dbReference type="EMBL" id="KAJ3434092.1"/>
    </source>
</evidence>
<keyword evidence="3" id="KW-0862">Zinc</keyword>
<dbReference type="Proteomes" id="UP001146793">
    <property type="component" value="Unassembled WGS sequence"/>
</dbReference>
<dbReference type="SUPFAM" id="SSF57903">
    <property type="entry name" value="FYVE/PHD zinc finger"/>
    <property type="match status" value="1"/>
</dbReference>
<dbReference type="InterPro" id="IPR011011">
    <property type="entry name" value="Znf_FYVE_PHD"/>
</dbReference>
<evidence type="ECO:0000313" key="8">
    <source>
        <dbReference type="Proteomes" id="UP001146793"/>
    </source>
</evidence>
<dbReference type="Pfam" id="PF01363">
    <property type="entry name" value="FYVE"/>
    <property type="match status" value="1"/>
</dbReference>
<accession>A0AAV7YZ99</accession>
<keyword evidence="1" id="KW-0479">Metal-binding</keyword>
<name>A0AAV7YZ99_9EUKA</name>
<protein>
    <recommendedName>
        <fullName evidence="6">FYVE-type domain-containing protein</fullName>
    </recommendedName>
</protein>
<dbReference type="GO" id="GO:0008270">
    <property type="term" value="F:zinc ion binding"/>
    <property type="evidence" value="ECO:0007669"/>
    <property type="project" value="UniProtKB-KW"/>
</dbReference>
<evidence type="ECO:0000256" key="4">
    <source>
        <dbReference type="PROSITE-ProRule" id="PRU00091"/>
    </source>
</evidence>
<evidence type="ECO:0000256" key="2">
    <source>
        <dbReference type="ARBA" id="ARBA00022771"/>
    </source>
</evidence>
<dbReference type="EMBL" id="JANTQA010000045">
    <property type="protein sequence ID" value="KAJ3434092.1"/>
    <property type="molecule type" value="Genomic_DNA"/>
</dbReference>
<dbReference type="AlphaFoldDB" id="A0AAV7YZ99"/>
<evidence type="ECO:0000259" key="6">
    <source>
        <dbReference type="PROSITE" id="PS50178"/>
    </source>
</evidence>
<gene>
    <name evidence="7" type="ORF">M0812_20156</name>
</gene>
<proteinExistence type="predicted"/>
<feature type="region of interest" description="Disordered" evidence="5">
    <location>
        <begin position="303"/>
        <end position="358"/>
    </location>
</feature>
<dbReference type="PROSITE" id="PS50178">
    <property type="entry name" value="ZF_FYVE"/>
    <property type="match status" value="1"/>
</dbReference>
<dbReference type="SMART" id="SM00064">
    <property type="entry name" value="FYVE"/>
    <property type="match status" value="1"/>
</dbReference>
<evidence type="ECO:0000256" key="1">
    <source>
        <dbReference type="ARBA" id="ARBA00022723"/>
    </source>
</evidence>
<sequence length="868" mass="102519">MDQLPLFYDFPTESKINQESFSRTFQVVSITPPSLNALEFQILIDQRWYTSEFDDNEDSNFPSWLKVLQFSRDQTLNSAKICSVITFSQQPITLYHFVQYFCKKSNFHLCSIRKWSVPHSNYLLDFCAFQVNIYNQRIVLRGMVYMLNDAIICTYGTCPSNIYNQLKYHFLISCSSLKLNELFFFKSINTMKYKQYYDNYLYFKYPKYLKIFPRNKVHLILKIDKQGKSKIILKYSNNYNNIQNGKTNIKKKKKLTKNFFNKNVTINLIFDNDNDNLIQKNTNKYVNLKLKFFKNDNIPKSYDLIQKNGKNNKHKNKNENENENENEEKKKEKNKNKKNNDDDDSNRNANKTGNDNKLKIQNNNKEIYSNLFIDIIPKVELTNVRVLNSILEHFKKQIYLSEVDIVNPYFFIPGNQFLSKFNKNHFFDNISDSSWILGREHLFPFIKSIKEMIGVVMIYGKISNLIPVEIFIGIKQLKNSICLIYSITTSKELNLKNWVSNQNTFELVCRTICLSINQAKKDKNTQTENNQIEVTNLISNLNSKFTNLEDQGWKMIYEMPISLLNNPLFHQFDLLEKPQISQPTHCFSCDEEFNMRKWRKFCKHCGLGFCKNCLKKQTPIPKFGYNSPVSVCENCKAFLNKNNFLGYKRNNQKNIYNLHLWKSWNEGSTIETKTSYNDQNIKEFSLSYCLIKKTNTTYTLQLMDIDDQQNNQTISFSDLKDDNYIEHNGIIKENIGCDLITINGKMFNCNIYKSHSKTNKSIMIYEWIPVVSFLDFPIRIFQINKKTFRYKDRRIIKLQDIQIINNISFHCLVFQEIEVQINGKKKQNLLWISRNIPGGLIKLISKDENGLIETTQVIKIKNANKKIY</sequence>
<evidence type="ECO:0000256" key="3">
    <source>
        <dbReference type="ARBA" id="ARBA00022833"/>
    </source>
</evidence>
<dbReference type="InterPro" id="IPR000306">
    <property type="entry name" value="Znf_FYVE"/>
</dbReference>
<organism evidence="7 8">
    <name type="scientific">Anaeramoeba flamelloides</name>
    <dbReference type="NCBI Taxonomy" id="1746091"/>
    <lineage>
        <taxon>Eukaryota</taxon>
        <taxon>Metamonada</taxon>
        <taxon>Anaeramoebidae</taxon>
        <taxon>Anaeramoeba</taxon>
    </lineage>
</organism>
<reference evidence="7" key="1">
    <citation type="submission" date="2022-08" db="EMBL/GenBank/DDBJ databases">
        <title>Novel sulphate-reducing endosymbionts in the free-living metamonad Anaeramoeba.</title>
        <authorList>
            <person name="Jerlstrom-Hultqvist J."/>
            <person name="Cepicka I."/>
            <person name="Gallot-Lavallee L."/>
            <person name="Salas-Leiva D."/>
            <person name="Curtis B.A."/>
            <person name="Zahonova K."/>
            <person name="Pipaliya S."/>
            <person name="Dacks J."/>
            <person name="Roger A.J."/>
        </authorList>
    </citation>
    <scope>NUCLEOTIDE SEQUENCE</scope>
    <source>
        <strain evidence="7">Busselton2</strain>
    </source>
</reference>
<evidence type="ECO:0000256" key="5">
    <source>
        <dbReference type="SAM" id="MobiDB-lite"/>
    </source>
</evidence>